<evidence type="ECO:0000256" key="1">
    <source>
        <dbReference type="ARBA" id="ARBA00004123"/>
    </source>
</evidence>
<dbReference type="OrthoDB" id="3247971at2759"/>
<name>A0A4S8MC71_DENBC</name>
<dbReference type="Proteomes" id="UP000297245">
    <property type="component" value="Unassembled WGS sequence"/>
</dbReference>
<keyword evidence="5" id="KW-0539">Nucleus</keyword>
<dbReference type="GO" id="GO:0005634">
    <property type="term" value="C:nucleus"/>
    <property type="evidence" value="ECO:0007669"/>
    <property type="project" value="UniProtKB-SubCell"/>
</dbReference>
<evidence type="ECO:0000256" key="3">
    <source>
        <dbReference type="ARBA" id="ARBA00022771"/>
    </source>
</evidence>
<accession>A0A4S8MC71</accession>
<dbReference type="InterPro" id="IPR052035">
    <property type="entry name" value="ZnF_BED_domain_contain"/>
</dbReference>
<keyword evidence="2" id="KW-0479">Metal-binding</keyword>
<gene>
    <name evidence="7" type="ORF">K435DRAFT_615490</name>
</gene>
<feature type="region of interest" description="Disordered" evidence="6">
    <location>
        <begin position="1"/>
        <end position="51"/>
    </location>
</feature>
<evidence type="ECO:0000256" key="4">
    <source>
        <dbReference type="ARBA" id="ARBA00022833"/>
    </source>
</evidence>
<evidence type="ECO:0000313" key="8">
    <source>
        <dbReference type="Proteomes" id="UP000297245"/>
    </source>
</evidence>
<evidence type="ECO:0000256" key="5">
    <source>
        <dbReference type="ARBA" id="ARBA00023242"/>
    </source>
</evidence>
<comment type="subcellular location">
    <subcellularLocation>
        <location evidence="1">Nucleus</location>
    </subcellularLocation>
</comment>
<dbReference type="PANTHER" id="PTHR46481:SF10">
    <property type="entry name" value="ZINC FINGER BED DOMAIN-CONTAINING PROTEIN 39"/>
    <property type="match status" value="1"/>
</dbReference>
<feature type="non-terminal residue" evidence="7">
    <location>
        <position position="366"/>
    </location>
</feature>
<evidence type="ECO:0000313" key="7">
    <source>
        <dbReference type="EMBL" id="THU99618.1"/>
    </source>
</evidence>
<keyword evidence="8" id="KW-1185">Reference proteome</keyword>
<evidence type="ECO:0000256" key="6">
    <source>
        <dbReference type="SAM" id="MobiDB-lite"/>
    </source>
</evidence>
<organism evidence="7 8">
    <name type="scientific">Dendrothele bispora (strain CBS 962.96)</name>
    <dbReference type="NCBI Taxonomy" id="1314807"/>
    <lineage>
        <taxon>Eukaryota</taxon>
        <taxon>Fungi</taxon>
        <taxon>Dikarya</taxon>
        <taxon>Basidiomycota</taxon>
        <taxon>Agaricomycotina</taxon>
        <taxon>Agaricomycetes</taxon>
        <taxon>Agaricomycetidae</taxon>
        <taxon>Agaricales</taxon>
        <taxon>Agaricales incertae sedis</taxon>
        <taxon>Dendrothele</taxon>
    </lineage>
</organism>
<dbReference type="AlphaFoldDB" id="A0A4S8MC71"/>
<sequence length="366" mass="41815">RKRDRSDSDNEPEDDATQSNEEAAEPVRKKARKKDVQVANTPKAKDDAFKANYPDMNDQEILDEMWRKRKSPVYDHFLKPQLEYDRDNVVKYIYRCKSHPNDSNATVTRARYDTTTSNLVNHRDSCERKVAPPEQAITAYINGGSYNKGELRVTIALWVSRRHRPYKIVADPKYIKSMQIANKNVKLPCPKTVSRDVIRVHDQSVPVIAACLQERAKKNYLHLSFDGWTAANVSSFFGIVVHYADDDGTLIYFTLDFSPLRKRHTGIYLAQKVIESLRDYGIENSIFGLIGDNHSSNDKMIKSLETMLIDCPAGASSRVRCMGHVVNLVIVAVVDPFMSTQKRKIGQRIVEVDEDEEEEEDDADDE</sequence>
<dbReference type="PANTHER" id="PTHR46481">
    <property type="entry name" value="ZINC FINGER BED DOMAIN-CONTAINING PROTEIN 4"/>
    <property type="match status" value="1"/>
</dbReference>
<keyword evidence="4" id="KW-0862">Zinc</keyword>
<dbReference type="SUPFAM" id="SSF53098">
    <property type="entry name" value="Ribonuclease H-like"/>
    <property type="match status" value="1"/>
</dbReference>
<protein>
    <recommendedName>
        <fullName evidence="9">DUF659 domain-containing protein</fullName>
    </recommendedName>
</protein>
<keyword evidence="3" id="KW-0863">Zinc-finger</keyword>
<reference evidence="7 8" key="1">
    <citation type="journal article" date="2019" name="Nat. Ecol. Evol.">
        <title>Megaphylogeny resolves global patterns of mushroom evolution.</title>
        <authorList>
            <person name="Varga T."/>
            <person name="Krizsan K."/>
            <person name="Foldi C."/>
            <person name="Dima B."/>
            <person name="Sanchez-Garcia M."/>
            <person name="Sanchez-Ramirez S."/>
            <person name="Szollosi G.J."/>
            <person name="Szarkandi J.G."/>
            <person name="Papp V."/>
            <person name="Albert L."/>
            <person name="Andreopoulos W."/>
            <person name="Angelini C."/>
            <person name="Antonin V."/>
            <person name="Barry K.W."/>
            <person name="Bougher N.L."/>
            <person name="Buchanan P."/>
            <person name="Buyck B."/>
            <person name="Bense V."/>
            <person name="Catcheside P."/>
            <person name="Chovatia M."/>
            <person name="Cooper J."/>
            <person name="Damon W."/>
            <person name="Desjardin D."/>
            <person name="Finy P."/>
            <person name="Geml J."/>
            <person name="Haridas S."/>
            <person name="Hughes K."/>
            <person name="Justo A."/>
            <person name="Karasinski D."/>
            <person name="Kautmanova I."/>
            <person name="Kiss B."/>
            <person name="Kocsube S."/>
            <person name="Kotiranta H."/>
            <person name="LaButti K.M."/>
            <person name="Lechner B.E."/>
            <person name="Liimatainen K."/>
            <person name="Lipzen A."/>
            <person name="Lukacs Z."/>
            <person name="Mihaltcheva S."/>
            <person name="Morgado L.N."/>
            <person name="Niskanen T."/>
            <person name="Noordeloos M.E."/>
            <person name="Ohm R.A."/>
            <person name="Ortiz-Santana B."/>
            <person name="Ovrebo C."/>
            <person name="Racz N."/>
            <person name="Riley R."/>
            <person name="Savchenko A."/>
            <person name="Shiryaev A."/>
            <person name="Soop K."/>
            <person name="Spirin V."/>
            <person name="Szebenyi C."/>
            <person name="Tomsovsky M."/>
            <person name="Tulloss R.E."/>
            <person name="Uehling J."/>
            <person name="Grigoriev I.V."/>
            <person name="Vagvolgyi C."/>
            <person name="Papp T."/>
            <person name="Martin F.M."/>
            <person name="Miettinen O."/>
            <person name="Hibbett D.S."/>
            <person name="Nagy L.G."/>
        </authorList>
    </citation>
    <scope>NUCLEOTIDE SEQUENCE [LARGE SCALE GENOMIC DNA]</scope>
    <source>
        <strain evidence="7 8">CBS 962.96</strain>
    </source>
</reference>
<evidence type="ECO:0000256" key="2">
    <source>
        <dbReference type="ARBA" id="ARBA00022723"/>
    </source>
</evidence>
<proteinExistence type="predicted"/>
<dbReference type="InterPro" id="IPR012337">
    <property type="entry name" value="RNaseH-like_sf"/>
</dbReference>
<dbReference type="EMBL" id="ML179116">
    <property type="protein sequence ID" value="THU99618.1"/>
    <property type="molecule type" value="Genomic_DNA"/>
</dbReference>
<dbReference type="GO" id="GO:0008270">
    <property type="term" value="F:zinc ion binding"/>
    <property type="evidence" value="ECO:0007669"/>
    <property type="project" value="UniProtKB-KW"/>
</dbReference>
<feature type="non-terminal residue" evidence="7">
    <location>
        <position position="1"/>
    </location>
</feature>
<evidence type="ECO:0008006" key="9">
    <source>
        <dbReference type="Google" id="ProtNLM"/>
    </source>
</evidence>